<dbReference type="Gene3D" id="2.160.10.10">
    <property type="entry name" value="Hexapeptide repeat proteins"/>
    <property type="match status" value="1"/>
</dbReference>
<keyword evidence="1" id="KW-0012">Acyltransferase</keyword>
<keyword evidence="2" id="KW-1185">Reference proteome</keyword>
<sequence>MEYRVAVSFRRPRRDPRQVRYLTPSSLRWVVRNRAWTWWYLVRYARLARLRLRHPEVVTEGMVFLGRRARVSGRPGFGRIVLGRWVHIGDGTTLDAHEGTLRIGDKAVLGSSTTVTCYLDVEIGARTLVADWVYVTDFDHRFDDLTMPIKDQGIVKAPVRIGPDCWLGVKVTVLRGAVVGHGCVLAAHAVVRGTIPDLAVAGGVPARILKHRGNPAVSAENVAADCPDQLS</sequence>
<dbReference type="EMBL" id="SMKL01000020">
    <property type="protein sequence ID" value="TDC51721.1"/>
    <property type="molecule type" value="Genomic_DNA"/>
</dbReference>
<dbReference type="GO" id="GO:0016746">
    <property type="term" value="F:acyltransferase activity"/>
    <property type="evidence" value="ECO:0007669"/>
    <property type="project" value="UniProtKB-KW"/>
</dbReference>
<reference evidence="1 2" key="1">
    <citation type="submission" date="2019-02" db="EMBL/GenBank/DDBJ databases">
        <title>Draft genome sequences of novel Actinobacteria.</title>
        <authorList>
            <person name="Sahin N."/>
            <person name="Ay H."/>
            <person name="Saygin H."/>
        </authorList>
    </citation>
    <scope>NUCLEOTIDE SEQUENCE [LARGE SCALE GENOMIC DNA]</scope>
    <source>
        <strain evidence="1 2">KC603</strain>
    </source>
</reference>
<dbReference type="CDD" id="cd04647">
    <property type="entry name" value="LbH_MAT_like"/>
    <property type="match status" value="1"/>
</dbReference>
<keyword evidence="1" id="KW-0808">Transferase</keyword>
<comment type="caution">
    <text evidence="1">The sequence shown here is derived from an EMBL/GenBank/DDBJ whole genome shotgun (WGS) entry which is preliminary data.</text>
</comment>
<dbReference type="AlphaFoldDB" id="A0A4R4RPE0"/>
<dbReference type="Pfam" id="PF00132">
    <property type="entry name" value="Hexapep"/>
    <property type="match status" value="1"/>
</dbReference>
<evidence type="ECO:0000313" key="2">
    <source>
        <dbReference type="Proteomes" id="UP000295621"/>
    </source>
</evidence>
<dbReference type="PANTHER" id="PTHR23416">
    <property type="entry name" value="SIALIC ACID SYNTHASE-RELATED"/>
    <property type="match status" value="1"/>
</dbReference>
<dbReference type="OrthoDB" id="2643438at2"/>
<dbReference type="InterPro" id="IPR011004">
    <property type="entry name" value="Trimer_LpxA-like_sf"/>
</dbReference>
<name>A0A4R4RPE0_9ACTN</name>
<gene>
    <name evidence="1" type="ORF">E1212_10985</name>
</gene>
<dbReference type="SUPFAM" id="SSF51161">
    <property type="entry name" value="Trimeric LpxA-like enzymes"/>
    <property type="match status" value="1"/>
</dbReference>
<organism evidence="1 2">
    <name type="scientific">Jiangella ureilytica</name>
    <dbReference type="NCBI Taxonomy" id="2530374"/>
    <lineage>
        <taxon>Bacteria</taxon>
        <taxon>Bacillati</taxon>
        <taxon>Actinomycetota</taxon>
        <taxon>Actinomycetes</taxon>
        <taxon>Jiangellales</taxon>
        <taxon>Jiangellaceae</taxon>
        <taxon>Jiangella</taxon>
    </lineage>
</organism>
<dbReference type="InterPro" id="IPR001451">
    <property type="entry name" value="Hexapep"/>
</dbReference>
<dbReference type="Proteomes" id="UP000295621">
    <property type="component" value="Unassembled WGS sequence"/>
</dbReference>
<protein>
    <submittedName>
        <fullName evidence="1">Acyltransferase</fullName>
    </submittedName>
</protein>
<accession>A0A4R4RPE0</accession>
<evidence type="ECO:0000313" key="1">
    <source>
        <dbReference type="EMBL" id="TDC51721.1"/>
    </source>
</evidence>
<proteinExistence type="predicted"/>
<dbReference type="InterPro" id="IPR051159">
    <property type="entry name" value="Hexapeptide_acetyltransf"/>
</dbReference>